<dbReference type="InterPro" id="IPR008920">
    <property type="entry name" value="TF_FadR/GntR_C"/>
</dbReference>
<dbReference type="InterPro" id="IPR011711">
    <property type="entry name" value="GntR_C"/>
</dbReference>
<dbReference type="CDD" id="cd07377">
    <property type="entry name" value="WHTH_GntR"/>
    <property type="match status" value="1"/>
</dbReference>
<protein>
    <submittedName>
        <fullName evidence="5">GntR family transcriptional regulator</fullName>
    </submittedName>
</protein>
<dbReference type="Proteomes" id="UP001321492">
    <property type="component" value="Unassembled WGS sequence"/>
</dbReference>
<gene>
    <name evidence="5" type="ORF">QNA08_10500</name>
</gene>
<dbReference type="Pfam" id="PF00392">
    <property type="entry name" value="GntR"/>
    <property type="match status" value="1"/>
</dbReference>
<evidence type="ECO:0000313" key="5">
    <source>
        <dbReference type="EMBL" id="MDJ1158663.1"/>
    </source>
</evidence>
<evidence type="ECO:0000256" key="2">
    <source>
        <dbReference type="ARBA" id="ARBA00023125"/>
    </source>
</evidence>
<dbReference type="PROSITE" id="PS50949">
    <property type="entry name" value="HTH_GNTR"/>
    <property type="match status" value="1"/>
</dbReference>
<keyword evidence="1" id="KW-0805">Transcription regulation</keyword>
<dbReference type="InterPro" id="IPR000524">
    <property type="entry name" value="Tscrpt_reg_HTH_GntR"/>
</dbReference>
<dbReference type="PANTHER" id="PTHR43537:SF50">
    <property type="entry name" value="TRANSCRIPTIONAL REGULATORY PROTEIN"/>
    <property type="match status" value="1"/>
</dbReference>
<dbReference type="Gene3D" id="1.20.120.530">
    <property type="entry name" value="GntR ligand-binding domain-like"/>
    <property type="match status" value="1"/>
</dbReference>
<feature type="domain" description="HTH gntR-type" evidence="4">
    <location>
        <begin position="18"/>
        <end position="85"/>
    </location>
</feature>
<keyword evidence="3" id="KW-0804">Transcription</keyword>
<dbReference type="PANTHER" id="PTHR43537">
    <property type="entry name" value="TRANSCRIPTIONAL REGULATOR, GNTR FAMILY"/>
    <property type="match status" value="1"/>
</dbReference>
<dbReference type="PRINTS" id="PR00035">
    <property type="entry name" value="HTHGNTR"/>
</dbReference>
<proteinExistence type="predicted"/>
<keyword evidence="6" id="KW-1185">Reference proteome</keyword>
<evidence type="ECO:0000256" key="3">
    <source>
        <dbReference type="ARBA" id="ARBA00023163"/>
    </source>
</evidence>
<dbReference type="SUPFAM" id="SSF48008">
    <property type="entry name" value="GntR ligand-binding domain-like"/>
    <property type="match status" value="1"/>
</dbReference>
<dbReference type="Gene3D" id="1.10.10.10">
    <property type="entry name" value="Winged helix-like DNA-binding domain superfamily/Winged helix DNA-binding domain"/>
    <property type="match status" value="1"/>
</dbReference>
<dbReference type="SMART" id="SM00345">
    <property type="entry name" value="HTH_GNTR"/>
    <property type="match status" value="1"/>
</dbReference>
<evidence type="ECO:0000313" key="6">
    <source>
        <dbReference type="Proteomes" id="UP001321492"/>
    </source>
</evidence>
<reference evidence="5 6" key="1">
    <citation type="submission" date="2023-05" db="EMBL/GenBank/DDBJ databases">
        <title>Chelatococcus sp. nov., a moderately thermophilic bacterium isolated from hot spring microbial mat.</title>
        <authorList>
            <person name="Hu C.-J."/>
            <person name="Li W.-J."/>
        </authorList>
    </citation>
    <scope>NUCLEOTIDE SEQUENCE [LARGE SCALE GENOMIC DNA]</scope>
    <source>
        <strain evidence="5 6">SYSU G07232</strain>
    </source>
</reference>
<evidence type="ECO:0000259" key="4">
    <source>
        <dbReference type="PROSITE" id="PS50949"/>
    </source>
</evidence>
<dbReference type="SMART" id="SM00895">
    <property type="entry name" value="FCD"/>
    <property type="match status" value="1"/>
</dbReference>
<name>A0ABT7AH45_9HYPH</name>
<keyword evidence="2" id="KW-0238">DNA-binding</keyword>
<dbReference type="SUPFAM" id="SSF46785">
    <property type="entry name" value="Winged helix' DNA-binding domain"/>
    <property type="match status" value="1"/>
</dbReference>
<dbReference type="Pfam" id="PF07729">
    <property type="entry name" value="FCD"/>
    <property type="match status" value="1"/>
</dbReference>
<evidence type="ECO:0000256" key="1">
    <source>
        <dbReference type="ARBA" id="ARBA00023015"/>
    </source>
</evidence>
<organism evidence="5 6">
    <name type="scientific">Chelatococcus albus</name>
    <dbReference type="NCBI Taxonomy" id="3047466"/>
    <lineage>
        <taxon>Bacteria</taxon>
        <taxon>Pseudomonadati</taxon>
        <taxon>Pseudomonadota</taxon>
        <taxon>Alphaproteobacteria</taxon>
        <taxon>Hyphomicrobiales</taxon>
        <taxon>Chelatococcaceae</taxon>
        <taxon>Chelatococcus</taxon>
    </lineage>
</organism>
<dbReference type="InterPro" id="IPR036390">
    <property type="entry name" value="WH_DNA-bd_sf"/>
</dbReference>
<accession>A0ABT7AH45</accession>
<dbReference type="EMBL" id="JASJEV010000005">
    <property type="protein sequence ID" value="MDJ1158663.1"/>
    <property type="molecule type" value="Genomic_DNA"/>
</dbReference>
<dbReference type="InterPro" id="IPR036388">
    <property type="entry name" value="WH-like_DNA-bd_sf"/>
</dbReference>
<sequence>MENNVRQRAEEPAPITRRTLHDEIVTRVRDMIIEGRLAPGTRIHEGQLGQALGVSRTPLREALKFLASEGLIDLVPSRGAVVRRFTEKDVRDMLEVLAALEALAGRLACIHATDEEIAELRALHEAMIAQYAARNRLEYFKLNQRIHSAFALMSRNAVLVATHDNIQARLKRIRFLGNETPEKWQSSIAEHEEMVAALERRDADALADVLARHMHNAWERIRSVI</sequence>
<comment type="caution">
    <text evidence="5">The sequence shown here is derived from an EMBL/GenBank/DDBJ whole genome shotgun (WGS) entry which is preliminary data.</text>
</comment>